<dbReference type="InterPro" id="IPR008979">
    <property type="entry name" value="Galactose-bd-like_sf"/>
</dbReference>
<dbReference type="SUPFAM" id="SSF49785">
    <property type="entry name" value="Galactose-binding domain-like"/>
    <property type="match status" value="2"/>
</dbReference>
<evidence type="ECO:0000256" key="1">
    <source>
        <dbReference type="ARBA" id="ARBA00022729"/>
    </source>
</evidence>
<sequence length="1226" mass="126349">MKSRKRQSSVERAAASAVEVLERRVMFAVSYQQSTAANALVSMEAEGFDASVAQGGRSWQAYTAAGFTGTGALRAMPNTGGQIDSGYLTNSPRLDFNVNFTRTGTHYIWVRGFGASGNDDSLHVGLDGVAPTSSDRLTFPNRTYGWSRSTMDGPVATINVTTTGVHKINLWMREDGVIADKIVLTSSSAYIPTGTGPAVSVRADIPAPKPAVTLATTDGAASETAGNPGTLTVTRTGGVNTLPLVVNYTVGGTATNGSDYATLTGSVTIAAGAASAVITLNPTDDAEVEPAETATVTLSAAAAYTLGGTTFGTVTIADNDIAVPPPPPPPPVTQSPFGGTAWAVPGTIEAENFDDGGEGVAFHDTDPTNVSGSYRSTGVDVESASDTGGGFNIGHISAGEWLEYTVNIAAAGQYDLGVRFATAGGGGTAHLEVDGLAAGGAIVLPNTGGWQTWQTVAGPRLTLSAGQHVLRFAFDASAGGDIGNLNWLSLTDAPTVPPPPPPPPIGQTPFGGTPWALPGTIQFENFDEGGAGISYQDSDPTNVGGSYRSTGVDIEPSGDTDSGFALGHVTAGEWLEYTVNIASAGQYNLGVRFASSNLGGSAHLEVDGVQTGGSLALTSTGGWQTWQTFALNGLTLPAGQHVLRFSLDSSAGGDIGNLNWFQLTAVPTVPPPPPPGTPVAPPWPTNWQSAADAPSPRFEAAGTVVGTKIYVFGGFKNSDFQVDRTYAAYDTATNTWATLGTMPVGMAESHAGIAYDDSRYIYFAGGLSGDFQFNVSPPQVISDDLWRYDTISNSFTQIGDLPAPRGAGALDLIGRTLHYFGGFNADQVTDVGDHWVYNLDIGAWTSAAPMPNPKDHFSSAVLNGKIYAFGGEHGHHTLHLQQTDMHVYDPATDTWTQLASMPLGKSHIESGSFVLDGKIVMAGGQTDNFDSTTSVVAYDPSANAWTTLAPLPVQRQGSVIRAVGNAVYMVTGAVYTAGPLSTVFVGQLPGTTTQTTVPLRLGATPSGSGGMASTSQQATARMNGAVFGKTVYTVADDGTVLARSLTSNVAREVAPASARAVAGTVGSVIAVGRKLWVFGGDGDAAGKVQSFNTRNARWSKPKSMPFAAVDPAVTADGKSVYVVGGIVQGKASNAGARFNTASGKWTLISDMPLARGSASALASSDRLYVSAGITTDENGNISPVTDDSLQVYDRKTKKWSAFGAAGWPAHPPGCGCGCAGGVAYGG</sequence>
<name>A0A7M2X2X7_9BACT</name>
<feature type="domain" description="CBM6" evidence="5">
    <location>
        <begin position="346"/>
        <end position="491"/>
    </location>
</feature>
<reference evidence="6 7" key="1">
    <citation type="submission" date="2020-10" db="EMBL/GenBank/DDBJ databases">
        <title>Wide distribution of Phycisphaera-like planctomycetes from WD2101 soil group in peatlands and genome analysis of the first cultivated representative.</title>
        <authorList>
            <person name="Dedysh S.N."/>
            <person name="Beletsky A.V."/>
            <person name="Ivanova A."/>
            <person name="Kulichevskaya I.S."/>
            <person name="Suzina N.E."/>
            <person name="Philippov D.A."/>
            <person name="Rakitin A.L."/>
            <person name="Mardanov A.V."/>
            <person name="Ravin N.V."/>
        </authorList>
    </citation>
    <scope>NUCLEOTIDE SEQUENCE [LARGE SCALE GENOMIC DNA]</scope>
    <source>
        <strain evidence="6 7">M1803</strain>
    </source>
</reference>
<dbReference type="InterPro" id="IPR053256">
    <property type="entry name" value="Kelch_repeat-containing"/>
</dbReference>
<dbReference type="SUPFAM" id="SSF117281">
    <property type="entry name" value="Kelch motif"/>
    <property type="match status" value="3"/>
</dbReference>
<dbReference type="Gene3D" id="2.120.10.80">
    <property type="entry name" value="Kelch-type beta propeller"/>
    <property type="match status" value="3"/>
</dbReference>
<keyword evidence="2" id="KW-0677">Repeat</keyword>
<dbReference type="Pfam" id="PF01344">
    <property type="entry name" value="Kelch_1"/>
    <property type="match status" value="1"/>
</dbReference>
<dbReference type="InterPro" id="IPR015915">
    <property type="entry name" value="Kelch-typ_b-propeller"/>
</dbReference>
<dbReference type="SMART" id="SM00612">
    <property type="entry name" value="Kelch"/>
    <property type="match status" value="6"/>
</dbReference>
<organism evidence="6 7">
    <name type="scientific">Humisphaera borealis</name>
    <dbReference type="NCBI Taxonomy" id="2807512"/>
    <lineage>
        <taxon>Bacteria</taxon>
        <taxon>Pseudomonadati</taxon>
        <taxon>Planctomycetota</taxon>
        <taxon>Phycisphaerae</taxon>
        <taxon>Tepidisphaerales</taxon>
        <taxon>Tepidisphaeraceae</taxon>
        <taxon>Humisphaera</taxon>
    </lineage>
</organism>
<dbReference type="InterPro" id="IPR005084">
    <property type="entry name" value="CBM6"/>
</dbReference>
<dbReference type="SUPFAM" id="SSF141072">
    <property type="entry name" value="CalX-like"/>
    <property type="match status" value="1"/>
</dbReference>
<keyword evidence="7" id="KW-1185">Reference proteome</keyword>
<dbReference type="CDD" id="cd04080">
    <property type="entry name" value="CBM6_cellulase-like"/>
    <property type="match status" value="2"/>
</dbReference>
<dbReference type="Pfam" id="PF17829">
    <property type="entry name" value="GH115_C"/>
    <property type="match status" value="1"/>
</dbReference>
<evidence type="ECO:0000313" key="7">
    <source>
        <dbReference type="Proteomes" id="UP000593765"/>
    </source>
</evidence>
<evidence type="ECO:0000256" key="3">
    <source>
        <dbReference type="ARBA" id="ARBA00022837"/>
    </source>
</evidence>
<dbReference type="EMBL" id="CP063458">
    <property type="protein sequence ID" value="QOV91782.1"/>
    <property type="molecule type" value="Genomic_DNA"/>
</dbReference>
<dbReference type="InterPro" id="IPR038081">
    <property type="entry name" value="CalX-like_sf"/>
</dbReference>
<dbReference type="InterPro" id="IPR003644">
    <property type="entry name" value="Calx_beta"/>
</dbReference>
<dbReference type="RefSeq" id="WP_206295096.1">
    <property type="nucleotide sequence ID" value="NZ_CP063458.1"/>
</dbReference>
<dbReference type="Pfam" id="PF24681">
    <property type="entry name" value="Kelch_KLHDC2_KLHL20_DRC7"/>
    <property type="match status" value="1"/>
</dbReference>
<dbReference type="PANTHER" id="PTHR46773:SF5">
    <property type="entry name" value="OS04G0487100 PROTEIN"/>
    <property type="match status" value="1"/>
</dbReference>
<gene>
    <name evidence="6" type="ORF">IPV69_10675</name>
</gene>
<dbReference type="Gene3D" id="2.60.120.1620">
    <property type="match status" value="1"/>
</dbReference>
<dbReference type="InterPro" id="IPR006584">
    <property type="entry name" value="Cellulose-bd_IV"/>
</dbReference>
<accession>A0A7M2X2X7</accession>
<dbReference type="KEGG" id="hbs:IPV69_10675"/>
<evidence type="ECO:0000259" key="5">
    <source>
        <dbReference type="PROSITE" id="PS51175"/>
    </source>
</evidence>
<dbReference type="GO" id="GO:0016020">
    <property type="term" value="C:membrane"/>
    <property type="evidence" value="ECO:0007669"/>
    <property type="project" value="InterPro"/>
</dbReference>
<dbReference type="Gene3D" id="2.60.40.2030">
    <property type="match status" value="1"/>
</dbReference>
<dbReference type="SMART" id="SM00237">
    <property type="entry name" value="Calx_beta"/>
    <property type="match status" value="1"/>
</dbReference>
<dbReference type="Pfam" id="PF03160">
    <property type="entry name" value="Calx-beta"/>
    <property type="match status" value="1"/>
</dbReference>
<protein>
    <submittedName>
        <fullName evidence="6">Carbohydrate-binding protein</fullName>
    </submittedName>
</protein>
<dbReference type="GO" id="GO:0007154">
    <property type="term" value="P:cell communication"/>
    <property type="evidence" value="ECO:0007669"/>
    <property type="project" value="InterPro"/>
</dbReference>
<evidence type="ECO:0000256" key="4">
    <source>
        <dbReference type="SAM" id="MobiDB-lite"/>
    </source>
</evidence>
<dbReference type="InterPro" id="IPR041437">
    <property type="entry name" value="GH115_C"/>
</dbReference>
<proteinExistence type="predicted"/>
<dbReference type="Gene3D" id="2.60.120.260">
    <property type="entry name" value="Galactose-binding domain-like"/>
    <property type="match status" value="2"/>
</dbReference>
<dbReference type="InterPro" id="IPR006652">
    <property type="entry name" value="Kelch_1"/>
</dbReference>
<dbReference type="Pfam" id="PF03422">
    <property type="entry name" value="CBM_6"/>
    <property type="match status" value="2"/>
</dbReference>
<dbReference type="GO" id="GO:0030246">
    <property type="term" value="F:carbohydrate binding"/>
    <property type="evidence" value="ECO:0007669"/>
    <property type="project" value="InterPro"/>
</dbReference>
<evidence type="ECO:0000256" key="2">
    <source>
        <dbReference type="ARBA" id="ARBA00022737"/>
    </source>
</evidence>
<keyword evidence="3" id="KW-0106">Calcium</keyword>
<feature type="region of interest" description="Disordered" evidence="4">
    <location>
        <begin position="354"/>
        <end position="374"/>
    </location>
</feature>
<dbReference type="AlphaFoldDB" id="A0A7M2X2X7"/>
<feature type="domain" description="CBM6" evidence="5">
    <location>
        <begin position="533"/>
        <end position="664"/>
    </location>
</feature>
<dbReference type="PANTHER" id="PTHR46773">
    <property type="match status" value="1"/>
</dbReference>
<dbReference type="SMART" id="SM00606">
    <property type="entry name" value="CBD_IV"/>
    <property type="match status" value="2"/>
</dbReference>
<keyword evidence="1" id="KW-0732">Signal</keyword>
<dbReference type="PROSITE" id="PS51175">
    <property type="entry name" value="CBM6"/>
    <property type="match status" value="2"/>
</dbReference>
<evidence type="ECO:0000313" key="6">
    <source>
        <dbReference type="EMBL" id="QOV91782.1"/>
    </source>
</evidence>
<dbReference type="Proteomes" id="UP000593765">
    <property type="component" value="Chromosome"/>
</dbReference>